<name>A0A7S3F1X9_9EUKA</name>
<dbReference type="FunFam" id="1.10.238.10:FF:000178">
    <property type="entry name" value="Calmodulin-2 A"/>
    <property type="match status" value="1"/>
</dbReference>
<dbReference type="PANTHER" id="PTHR23048">
    <property type="entry name" value="MYOSIN LIGHT CHAIN 1, 3"/>
    <property type="match status" value="1"/>
</dbReference>
<keyword evidence="2" id="KW-0106">Calcium</keyword>
<dbReference type="AlphaFoldDB" id="A0A7S3F1X9"/>
<evidence type="ECO:0000256" key="2">
    <source>
        <dbReference type="ARBA" id="ARBA00022837"/>
    </source>
</evidence>
<dbReference type="GO" id="GO:0005509">
    <property type="term" value="F:calcium ion binding"/>
    <property type="evidence" value="ECO:0007669"/>
    <property type="project" value="InterPro"/>
</dbReference>
<reference evidence="5" key="1">
    <citation type="submission" date="2021-01" db="EMBL/GenBank/DDBJ databases">
        <authorList>
            <person name="Corre E."/>
            <person name="Pelletier E."/>
            <person name="Niang G."/>
            <person name="Scheremetjew M."/>
            <person name="Finn R."/>
            <person name="Kale V."/>
            <person name="Holt S."/>
            <person name="Cochrane G."/>
            <person name="Meng A."/>
            <person name="Brown T."/>
            <person name="Cohen L."/>
        </authorList>
    </citation>
    <scope>NUCLEOTIDE SEQUENCE</scope>
    <source>
        <strain evidence="5">CCMP281</strain>
    </source>
</reference>
<evidence type="ECO:0000259" key="4">
    <source>
        <dbReference type="PROSITE" id="PS50222"/>
    </source>
</evidence>
<dbReference type="SUPFAM" id="SSF47473">
    <property type="entry name" value="EF-hand"/>
    <property type="match status" value="1"/>
</dbReference>
<accession>A0A7S3F1X9</accession>
<dbReference type="InterPro" id="IPR002048">
    <property type="entry name" value="EF_hand_dom"/>
</dbReference>
<sequence>MSGTKGRSTLPPKGSDSVVRRSRRPSVGNIGGKDGGSGMTWSLKTSNYKPKRTVSDEELQRCKKIFFDLDRDGSGSIDSDEISFMLRSLGLHPTDEDIKKLIVKFDHSQDGMIQLREFMEMYTNGLDTKHAGREEDFLDTYRAVGSDPLDEKSTVGKDAISEFMLANFELEVDIDQVFDAPAGPSLSYEQFKNLLITETVE</sequence>
<dbReference type="InterPro" id="IPR018247">
    <property type="entry name" value="EF_Hand_1_Ca_BS"/>
</dbReference>
<dbReference type="EMBL" id="HBHX01040873">
    <property type="protein sequence ID" value="CAE0121991.1"/>
    <property type="molecule type" value="Transcribed_RNA"/>
</dbReference>
<dbReference type="CDD" id="cd00051">
    <property type="entry name" value="EFh"/>
    <property type="match status" value="1"/>
</dbReference>
<feature type="compositionally biased region" description="Gly residues" evidence="3">
    <location>
        <begin position="29"/>
        <end position="38"/>
    </location>
</feature>
<feature type="domain" description="EF-hand" evidence="4">
    <location>
        <begin position="57"/>
        <end position="92"/>
    </location>
</feature>
<dbReference type="SMART" id="SM00054">
    <property type="entry name" value="EFh"/>
    <property type="match status" value="2"/>
</dbReference>
<dbReference type="InterPro" id="IPR011992">
    <property type="entry name" value="EF-hand-dom_pair"/>
</dbReference>
<dbReference type="PROSITE" id="PS00018">
    <property type="entry name" value="EF_HAND_1"/>
    <property type="match status" value="2"/>
</dbReference>
<feature type="domain" description="EF-hand" evidence="4">
    <location>
        <begin position="93"/>
        <end position="128"/>
    </location>
</feature>
<evidence type="ECO:0000313" key="5">
    <source>
        <dbReference type="EMBL" id="CAE0121991.1"/>
    </source>
</evidence>
<keyword evidence="1" id="KW-0677">Repeat</keyword>
<gene>
    <name evidence="5" type="ORF">HERI1096_LOCUS22692</name>
</gene>
<organism evidence="5">
    <name type="scientific">Haptolina ericina</name>
    <dbReference type="NCBI Taxonomy" id="156174"/>
    <lineage>
        <taxon>Eukaryota</taxon>
        <taxon>Haptista</taxon>
        <taxon>Haptophyta</taxon>
        <taxon>Prymnesiophyceae</taxon>
        <taxon>Prymnesiales</taxon>
        <taxon>Prymnesiaceae</taxon>
        <taxon>Haptolina</taxon>
    </lineage>
</organism>
<dbReference type="PANTHER" id="PTHR23048:SF0">
    <property type="entry name" value="CALMODULIN LIKE 3"/>
    <property type="match status" value="1"/>
</dbReference>
<dbReference type="InterPro" id="IPR050230">
    <property type="entry name" value="CALM/Myosin/TropC-like"/>
</dbReference>
<dbReference type="PROSITE" id="PS50222">
    <property type="entry name" value="EF_HAND_2"/>
    <property type="match status" value="2"/>
</dbReference>
<evidence type="ECO:0000256" key="3">
    <source>
        <dbReference type="SAM" id="MobiDB-lite"/>
    </source>
</evidence>
<proteinExistence type="predicted"/>
<evidence type="ECO:0000256" key="1">
    <source>
        <dbReference type="ARBA" id="ARBA00022737"/>
    </source>
</evidence>
<feature type="region of interest" description="Disordered" evidence="3">
    <location>
        <begin position="1"/>
        <end position="52"/>
    </location>
</feature>
<dbReference type="GO" id="GO:0016460">
    <property type="term" value="C:myosin II complex"/>
    <property type="evidence" value="ECO:0007669"/>
    <property type="project" value="TreeGrafter"/>
</dbReference>
<dbReference type="Pfam" id="PF13499">
    <property type="entry name" value="EF-hand_7"/>
    <property type="match status" value="1"/>
</dbReference>
<feature type="compositionally biased region" description="Polar residues" evidence="3">
    <location>
        <begin position="39"/>
        <end position="48"/>
    </location>
</feature>
<dbReference type="Gene3D" id="1.10.238.10">
    <property type="entry name" value="EF-hand"/>
    <property type="match status" value="1"/>
</dbReference>
<protein>
    <recommendedName>
        <fullName evidence="4">EF-hand domain-containing protein</fullName>
    </recommendedName>
</protein>